<dbReference type="GeneID" id="87886451"/>
<name>A0AAJ0H1V1_9PEZI</name>
<evidence type="ECO:0000313" key="1">
    <source>
        <dbReference type="EMBL" id="KAK3310288.1"/>
    </source>
</evidence>
<evidence type="ECO:0000313" key="2">
    <source>
        <dbReference type="Proteomes" id="UP001273166"/>
    </source>
</evidence>
<protein>
    <submittedName>
        <fullName evidence="1">Uncharacterized protein</fullName>
    </submittedName>
</protein>
<sequence length="200" mass="22460">MFSGANTTISGNRNFDVWTTRTVCLSHDDSVTTRLPRVRLPAGSVSGLIGSARHQITSPSPTVHDLQICLLAYPRQHEHPYRLRYAYRQVDGPETGDIHIEECLRIWKPFSLQIRHGNHISSASSLSPADFTMKPVNHHYFRSTLRGRAASGQGRQLFSDQLQRVFALTIGRSECGIEILGQLTLNVVRRQSTTKVKTEP</sequence>
<organism evidence="1 2">
    <name type="scientific">Chaetomium strumarium</name>
    <dbReference type="NCBI Taxonomy" id="1170767"/>
    <lineage>
        <taxon>Eukaryota</taxon>
        <taxon>Fungi</taxon>
        <taxon>Dikarya</taxon>
        <taxon>Ascomycota</taxon>
        <taxon>Pezizomycotina</taxon>
        <taxon>Sordariomycetes</taxon>
        <taxon>Sordariomycetidae</taxon>
        <taxon>Sordariales</taxon>
        <taxon>Chaetomiaceae</taxon>
        <taxon>Chaetomium</taxon>
    </lineage>
</organism>
<dbReference type="RefSeq" id="XP_062726068.1">
    <property type="nucleotide sequence ID" value="XM_062867622.1"/>
</dbReference>
<comment type="caution">
    <text evidence="1">The sequence shown here is derived from an EMBL/GenBank/DDBJ whole genome shotgun (WGS) entry which is preliminary data.</text>
</comment>
<reference evidence="1" key="1">
    <citation type="journal article" date="2023" name="Mol. Phylogenet. Evol.">
        <title>Genome-scale phylogeny and comparative genomics of the fungal order Sordariales.</title>
        <authorList>
            <person name="Hensen N."/>
            <person name="Bonometti L."/>
            <person name="Westerberg I."/>
            <person name="Brannstrom I.O."/>
            <person name="Guillou S."/>
            <person name="Cros-Aarteil S."/>
            <person name="Calhoun S."/>
            <person name="Haridas S."/>
            <person name="Kuo A."/>
            <person name="Mondo S."/>
            <person name="Pangilinan J."/>
            <person name="Riley R."/>
            <person name="LaButti K."/>
            <person name="Andreopoulos B."/>
            <person name="Lipzen A."/>
            <person name="Chen C."/>
            <person name="Yan M."/>
            <person name="Daum C."/>
            <person name="Ng V."/>
            <person name="Clum A."/>
            <person name="Steindorff A."/>
            <person name="Ohm R.A."/>
            <person name="Martin F."/>
            <person name="Silar P."/>
            <person name="Natvig D.O."/>
            <person name="Lalanne C."/>
            <person name="Gautier V."/>
            <person name="Ament-Velasquez S.L."/>
            <person name="Kruys A."/>
            <person name="Hutchinson M.I."/>
            <person name="Powell A.J."/>
            <person name="Barry K."/>
            <person name="Miller A.N."/>
            <person name="Grigoriev I.V."/>
            <person name="Debuchy R."/>
            <person name="Gladieux P."/>
            <person name="Hiltunen Thoren M."/>
            <person name="Johannesson H."/>
        </authorList>
    </citation>
    <scope>NUCLEOTIDE SEQUENCE</scope>
    <source>
        <strain evidence="1">CBS 333.67</strain>
    </source>
</reference>
<dbReference type="Proteomes" id="UP001273166">
    <property type="component" value="Unassembled WGS sequence"/>
</dbReference>
<dbReference type="AlphaFoldDB" id="A0AAJ0H1V1"/>
<gene>
    <name evidence="1" type="ORF">B0T15DRAFT_506978</name>
</gene>
<reference evidence="1" key="2">
    <citation type="submission" date="2023-06" db="EMBL/GenBank/DDBJ databases">
        <authorList>
            <consortium name="Lawrence Berkeley National Laboratory"/>
            <person name="Mondo S.J."/>
            <person name="Hensen N."/>
            <person name="Bonometti L."/>
            <person name="Westerberg I."/>
            <person name="Brannstrom I.O."/>
            <person name="Guillou S."/>
            <person name="Cros-Aarteil S."/>
            <person name="Calhoun S."/>
            <person name="Haridas S."/>
            <person name="Kuo A."/>
            <person name="Pangilinan J."/>
            <person name="Riley R."/>
            <person name="Labutti K."/>
            <person name="Andreopoulos B."/>
            <person name="Lipzen A."/>
            <person name="Chen C."/>
            <person name="Yanf M."/>
            <person name="Daum C."/>
            <person name="Ng V."/>
            <person name="Clum A."/>
            <person name="Steindorff A."/>
            <person name="Ohm R."/>
            <person name="Martin F."/>
            <person name="Silar P."/>
            <person name="Natvig D."/>
            <person name="Lalanne C."/>
            <person name="Gautier V."/>
            <person name="Ament-Velasquez S.L."/>
            <person name="Kruys A."/>
            <person name="Hutchinson M.I."/>
            <person name="Powell A.J."/>
            <person name="Barry K."/>
            <person name="Miller A.N."/>
            <person name="Grigoriev I.V."/>
            <person name="Debuchy R."/>
            <person name="Gladieux P."/>
            <person name="Thoren M.H."/>
            <person name="Johannesson H."/>
        </authorList>
    </citation>
    <scope>NUCLEOTIDE SEQUENCE</scope>
    <source>
        <strain evidence="1">CBS 333.67</strain>
    </source>
</reference>
<keyword evidence="2" id="KW-1185">Reference proteome</keyword>
<dbReference type="EMBL" id="JAUDZG010000001">
    <property type="protein sequence ID" value="KAK3310288.1"/>
    <property type="molecule type" value="Genomic_DNA"/>
</dbReference>
<accession>A0AAJ0H1V1</accession>
<proteinExistence type="predicted"/>